<gene>
    <name evidence="2" type="ORF">H0E84_04235</name>
</gene>
<feature type="chain" id="PRO_5032579909" evidence="1">
    <location>
        <begin position="23"/>
        <end position="306"/>
    </location>
</feature>
<reference evidence="2 3" key="1">
    <citation type="submission" date="2020-07" db="EMBL/GenBank/DDBJ databases">
        <title>Luteimonas sp. SJ-92.</title>
        <authorList>
            <person name="Huang X.-X."/>
            <person name="Xu L."/>
            <person name="Sun J.-Q."/>
        </authorList>
    </citation>
    <scope>NUCLEOTIDE SEQUENCE [LARGE SCALE GENOMIC DNA]</scope>
    <source>
        <strain evidence="2 3">SJ-92</strain>
    </source>
</reference>
<name>A0A853J8V7_9GAMM</name>
<sequence length="306" mass="33202">MRHSVLPVACALGLALSGACGAQHRVDSLGEVPGVLETPEAIAIWRTEMEGRPGPDRLGTTDIAGFDRRQLLEALMPGVVAEGVHLLGARPWPQRPGHFVALLCVGDSIEHGAPRYEQDCDTSVSQAILGVLRIEDGRPHAVATLALDDDAGLPRLDWSAGDAPQAVDPENPDPVPQRWESFDLAPYTLRHGAAAFGLRAGWSEGYAGGGAFFSALYLFDLQGDALVPVFATQMSMYRDLAGDWNEDGTRQHHIDEWARIVIVQPKTRHGYHDLLVRERGARGGGVVYAWSPEARRYAPASPPRTR</sequence>
<dbReference type="Proteomes" id="UP000578091">
    <property type="component" value="Unassembled WGS sequence"/>
</dbReference>
<evidence type="ECO:0000313" key="2">
    <source>
        <dbReference type="EMBL" id="NZA25581.1"/>
    </source>
</evidence>
<feature type="signal peptide" evidence="1">
    <location>
        <begin position="1"/>
        <end position="22"/>
    </location>
</feature>
<organism evidence="2 3">
    <name type="scientific">Luteimonas salinisoli</name>
    <dbReference type="NCBI Taxonomy" id="2752307"/>
    <lineage>
        <taxon>Bacteria</taxon>
        <taxon>Pseudomonadati</taxon>
        <taxon>Pseudomonadota</taxon>
        <taxon>Gammaproteobacteria</taxon>
        <taxon>Lysobacterales</taxon>
        <taxon>Lysobacteraceae</taxon>
        <taxon>Luteimonas</taxon>
    </lineage>
</organism>
<dbReference type="EMBL" id="JACCKA010000029">
    <property type="protein sequence ID" value="NZA25581.1"/>
    <property type="molecule type" value="Genomic_DNA"/>
</dbReference>
<dbReference type="RefSeq" id="WP_180677381.1">
    <property type="nucleotide sequence ID" value="NZ_JACCKA010000029.1"/>
</dbReference>
<accession>A0A853J8V7</accession>
<protein>
    <submittedName>
        <fullName evidence="2">Uncharacterized protein</fullName>
    </submittedName>
</protein>
<comment type="caution">
    <text evidence="2">The sequence shown here is derived from an EMBL/GenBank/DDBJ whole genome shotgun (WGS) entry which is preliminary data.</text>
</comment>
<keyword evidence="1" id="KW-0732">Signal</keyword>
<evidence type="ECO:0000256" key="1">
    <source>
        <dbReference type="SAM" id="SignalP"/>
    </source>
</evidence>
<keyword evidence="3" id="KW-1185">Reference proteome</keyword>
<dbReference type="AlphaFoldDB" id="A0A853J8V7"/>
<proteinExistence type="predicted"/>
<dbReference type="PROSITE" id="PS51257">
    <property type="entry name" value="PROKAR_LIPOPROTEIN"/>
    <property type="match status" value="1"/>
</dbReference>
<evidence type="ECO:0000313" key="3">
    <source>
        <dbReference type="Proteomes" id="UP000578091"/>
    </source>
</evidence>